<feature type="transmembrane region" description="Helical" evidence="1">
    <location>
        <begin position="292"/>
        <end position="311"/>
    </location>
</feature>
<comment type="caution">
    <text evidence="2">The sequence shown here is derived from an EMBL/GenBank/DDBJ whole genome shotgun (WGS) entry which is preliminary data.</text>
</comment>
<name>A0A166YPB6_9PEZI</name>
<gene>
    <name evidence="2" type="ORF">CT0861_02757</name>
</gene>
<proteinExistence type="predicted"/>
<organism evidence="2 3">
    <name type="scientific">Colletotrichum tofieldiae</name>
    <dbReference type="NCBI Taxonomy" id="708197"/>
    <lineage>
        <taxon>Eukaryota</taxon>
        <taxon>Fungi</taxon>
        <taxon>Dikarya</taxon>
        <taxon>Ascomycota</taxon>
        <taxon>Pezizomycotina</taxon>
        <taxon>Sordariomycetes</taxon>
        <taxon>Hypocreomycetidae</taxon>
        <taxon>Glomerellales</taxon>
        <taxon>Glomerellaceae</taxon>
        <taxon>Colletotrichum</taxon>
        <taxon>Colletotrichum spaethianum species complex</taxon>
    </lineage>
</organism>
<reference evidence="2 3" key="1">
    <citation type="submission" date="2015-06" db="EMBL/GenBank/DDBJ databases">
        <title>Survival trade-offs in plant roots during colonization by closely related pathogenic and mutualistic fungi.</title>
        <authorList>
            <person name="Hacquard S."/>
            <person name="Kracher B."/>
            <person name="Hiruma K."/>
            <person name="Weinman A."/>
            <person name="Muench P."/>
            <person name="Garrido Oter R."/>
            <person name="Ver Loren van Themaat E."/>
            <person name="Dallerey J.-F."/>
            <person name="Damm U."/>
            <person name="Henrissat B."/>
            <person name="Lespinet O."/>
            <person name="Thon M."/>
            <person name="Kemen E."/>
            <person name="McHardy A.C."/>
            <person name="Schulze-Lefert P."/>
            <person name="O'Connell R.J."/>
        </authorList>
    </citation>
    <scope>NUCLEOTIDE SEQUENCE [LARGE SCALE GENOMIC DNA]</scope>
    <source>
        <strain evidence="2 3">0861</strain>
    </source>
</reference>
<keyword evidence="1" id="KW-1133">Transmembrane helix</keyword>
<dbReference type="AlphaFoldDB" id="A0A166YPB6"/>
<sequence length="313" mass="32678">MPTATHLSQLGISNIGPLTTVFTAPAACATSAHPLWLGYTFEDSGPRQLGLSYLQNCDYYPLGECYPYGSALDESYSFAPDAGRRTDFGTIAYFSPASQCPDGHTTAGVVAKNDAGQVSSSGAYSTPFANFEGEPLWLPRNPPVNVFIEALDNGETAILCCPENYTALDNGGCFSQVPLSRYGAMTACAGGGGWGPGDYTWVNATFTFNNSRYTGEVISLTATSVSTQPYSTTPISSLSGAITVAYEERLPYTLVHRPADATTGGGSGMAVPTETAPSGAQGWRMTTSGGGIGVLSTVWAFAALVGVMLAVPW</sequence>
<accession>A0A166YPB6</accession>
<evidence type="ECO:0000313" key="2">
    <source>
        <dbReference type="EMBL" id="KZL77900.1"/>
    </source>
</evidence>
<dbReference type="EMBL" id="LFIV01000005">
    <property type="protein sequence ID" value="KZL77900.1"/>
    <property type="molecule type" value="Genomic_DNA"/>
</dbReference>
<protein>
    <submittedName>
        <fullName evidence="2">Uncharacterized protein</fullName>
    </submittedName>
</protein>
<keyword evidence="1" id="KW-0472">Membrane</keyword>
<keyword evidence="1" id="KW-0812">Transmembrane</keyword>
<evidence type="ECO:0000256" key="1">
    <source>
        <dbReference type="SAM" id="Phobius"/>
    </source>
</evidence>
<evidence type="ECO:0000313" key="3">
    <source>
        <dbReference type="Proteomes" id="UP000076552"/>
    </source>
</evidence>
<keyword evidence="3" id="KW-1185">Reference proteome</keyword>
<dbReference type="Proteomes" id="UP000076552">
    <property type="component" value="Unassembled WGS sequence"/>
</dbReference>